<gene>
    <name evidence="2" type="ORF">F8M41_020691</name>
</gene>
<dbReference type="Proteomes" id="UP000439903">
    <property type="component" value="Unassembled WGS sequence"/>
</dbReference>
<name>A0A8H4AI11_GIGMA</name>
<protein>
    <submittedName>
        <fullName evidence="2">Uncharacterized protein</fullName>
    </submittedName>
</protein>
<evidence type="ECO:0000256" key="1">
    <source>
        <dbReference type="SAM" id="Phobius"/>
    </source>
</evidence>
<dbReference type="AlphaFoldDB" id="A0A8H4AI11"/>
<keyword evidence="1" id="KW-0812">Transmembrane</keyword>
<keyword evidence="1" id="KW-0472">Membrane</keyword>
<keyword evidence="1" id="KW-1133">Transmembrane helix</keyword>
<sequence length="103" mass="11709">MNNSSALGLPATSIKSKPPKIETCYAFLNFQSFDGSFSRHLLNFMLGLVKLILMILKLLELKMKRCYICVSTGIFGSYNVKEKCEMCYEKARKVLKKEVDGDE</sequence>
<keyword evidence="3" id="KW-1185">Reference proteome</keyword>
<organism evidence="2 3">
    <name type="scientific">Gigaspora margarita</name>
    <dbReference type="NCBI Taxonomy" id="4874"/>
    <lineage>
        <taxon>Eukaryota</taxon>
        <taxon>Fungi</taxon>
        <taxon>Fungi incertae sedis</taxon>
        <taxon>Mucoromycota</taxon>
        <taxon>Glomeromycotina</taxon>
        <taxon>Glomeromycetes</taxon>
        <taxon>Diversisporales</taxon>
        <taxon>Gigasporaceae</taxon>
        <taxon>Gigaspora</taxon>
    </lineage>
</organism>
<reference evidence="2 3" key="1">
    <citation type="journal article" date="2019" name="Environ. Microbiol.">
        <title>At the nexus of three kingdoms: the genome of the mycorrhizal fungus Gigaspora margarita provides insights into plant, endobacterial and fungal interactions.</title>
        <authorList>
            <person name="Venice F."/>
            <person name="Ghignone S."/>
            <person name="Salvioli di Fossalunga A."/>
            <person name="Amselem J."/>
            <person name="Novero M."/>
            <person name="Xianan X."/>
            <person name="Sedzielewska Toro K."/>
            <person name="Morin E."/>
            <person name="Lipzen A."/>
            <person name="Grigoriev I.V."/>
            <person name="Henrissat B."/>
            <person name="Martin F.M."/>
            <person name="Bonfante P."/>
        </authorList>
    </citation>
    <scope>NUCLEOTIDE SEQUENCE [LARGE SCALE GENOMIC DNA]</scope>
    <source>
        <strain evidence="2 3">BEG34</strain>
    </source>
</reference>
<proteinExistence type="predicted"/>
<comment type="caution">
    <text evidence="2">The sequence shown here is derived from an EMBL/GenBank/DDBJ whole genome shotgun (WGS) entry which is preliminary data.</text>
</comment>
<dbReference type="OrthoDB" id="2436307at2759"/>
<evidence type="ECO:0000313" key="3">
    <source>
        <dbReference type="Proteomes" id="UP000439903"/>
    </source>
</evidence>
<feature type="transmembrane region" description="Helical" evidence="1">
    <location>
        <begin position="41"/>
        <end position="59"/>
    </location>
</feature>
<accession>A0A8H4AI11</accession>
<dbReference type="EMBL" id="WTPW01000578">
    <property type="protein sequence ID" value="KAF0497513.1"/>
    <property type="molecule type" value="Genomic_DNA"/>
</dbReference>
<evidence type="ECO:0000313" key="2">
    <source>
        <dbReference type="EMBL" id="KAF0497513.1"/>
    </source>
</evidence>